<reference evidence="3" key="2">
    <citation type="submission" date="2020-09" db="EMBL/GenBank/DDBJ databases">
        <authorList>
            <person name="Sun Q."/>
            <person name="Kim S."/>
        </authorList>
    </citation>
    <scope>NUCLEOTIDE SEQUENCE</scope>
    <source>
        <strain evidence="3">KCTC 12368</strain>
    </source>
</reference>
<dbReference type="AlphaFoldDB" id="A0A918UTF6"/>
<keyword evidence="1" id="KW-0597">Phosphoprotein</keyword>
<evidence type="ECO:0000313" key="3">
    <source>
        <dbReference type="EMBL" id="GGZ32671.1"/>
    </source>
</evidence>
<dbReference type="Gene3D" id="1.20.120.160">
    <property type="entry name" value="HPT domain"/>
    <property type="match status" value="1"/>
</dbReference>
<proteinExistence type="predicted"/>
<sequence length="105" mass="12288">MDKVHEMAEGDQEFEVELLEAIASSVQELKERYAEAITNRDEKMMHQARHKVRPTVTIFELRKLSKVLENGRQLIETDASDMAFEEHRKEFIQVSNDLLSEIREA</sequence>
<dbReference type="Proteomes" id="UP000619457">
    <property type="component" value="Unassembled WGS sequence"/>
</dbReference>
<dbReference type="InterPro" id="IPR036641">
    <property type="entry name" value="HPT_dom_sf"/>
</dbReference>
<dbReference type="RefSeq" id="WP_229802460.1">
    <property type="nucleotide sequence ID" value="NZ_BMWX01000004.1"/>
</dbReference>
<dbReference type="PROSITE" id="PS50894">
    <property type="entry name" value="HPT"/>
    <property type="match status" value="1"/>
</dbReference>
<evidence type="ECO:0000256" key="1">
    <source>
        <dbReference type="PROSITE-ProRule" id="PRU00110"/>
    </source>
</evidence>
<name>A0A918UTF6_9BACT</name>
<feature type="domain" description="HPt" evidence="2">
    <location>
        <begin position="11"/>
        <end position="105"/>
    </location>
</feature>
<evidence type="ECO:0000313" key="4">
    <source>
        <dbReference type="Proteomes" id="UP000619457"/>
    </source>
</evidence>
<evidence type="ECO:0000259" key="2">
    <source>
        <dbReference type="PROSITE" id="PS50894"/>
    </source>
</evidence>
<dbReference type="EMBL" id="BMWX01000004">
    <property type="protein sequence ID" value="GGZ32671.1"/>
    <property type="molecule type" value="Genomic_DNA"/>
</dbReference>
<dbReference type="SUPFAM" id="SSF47226">
    <property type="entry name" value="Histidine-containing phosphotransfer domain, HPT domain"/>
    <property type="match status" value="1"/>
</dbReference>
<protein>
    <recommendedName>
        <fullName evidence="2">HPt domain-containing protein</fullName>
    </recommendedName>
</protein>
<feature type="modified residue" description="Phosphohistidine" evidence="1">
    <location>
        <position position="50"/>
    </location>
</feature>
<dbReference type="GO" id="GO:0000160">
    <property type="term" value="P:phosphorelay signal transduction system"/>
    <property type="evidence" value="ECO:0007669"/>
    <property type="project" value="InterPro"/>
</dbReference>
<keyword evidence="4" id="KW-1185">Reference proteome</keyword>
<dbReference type="GO" id="GO:0004672">
    <property type="term" value="F:protein kinase activity"/>
    <property type="evidence" value="ECO:0007669"/>
    <property type="project" value="UniProtKB-ARBA"/>
</dbReference>
<organism evidence="3 4">
    <name type="scientific">Echinicola pacifica</name>
    <dbReference type="NCBI Taxonomy" id="346377"/>
    <lineage>
        <taxon>Bacteria</taxon>
        <taxon>Pseudomonadati</taxon>
        <taxon>Bacteroidota</taxon>
        <taxon>Cytophagia</taxon>
        <taxon>Cytophagales</taxon>
        <taxon>Cyclobacteriaceae</taxon>
        <taxon>Echinicola</taxon>
    </lineage>
</organism>
<reference evidence="3" key="1">
    <citation type="journal article" date="2014" name="Int. J. Syst. Evol. Microbiol.">
        <title>Complete genome sequence of Corynebacterium casei LMG S-19264T (=DSM 44701T), isolated from a smear-ripened cheese.</title>
        <authorList>
            <consortium name="US DOE Joint Genome Institute (JGI-PGF)"/>
            <person name="Walter F."/>
            <person name="Albersmeier A."/>
            <person name="Kalinowski J."/>
            <person name="Ruckert C."/>
        </authorList>
    </citation>
    <scope>NUCLEOTIDE SEQUENCE</scope>
    <source>
        <strain evidence="3">KCTC 12368</strain>
    </source>
</reference>
<gene>
    <name evidence="3" type="ORF">GCM10007049_27740</name>
</gene>
<comment type="caution">
    <text evidence="3">The sequence shown here is derived from an EMBL/GenBank/DDBJ whole genome shotgun (WGS) entry which is preliminary data.</text>
</comment>
<dbReference type="InterPro" id="IPR008207">
    <property type="entry name" value="Sig_transdc_His_kin_Hpt_dom"/>
</dbReference>
<accession>A0A918UTF6</accession>